<evidence type="ECO:0000256" key="4">
    <source>
        <dbReference type="ARBA" id="ARBA00022598"/>
    </source>
</evidence>
<dbReference type="GO" id="GO:0005524">
    <property type="term" value="F:ATP binding"/>
    <property type="evidence" value="ECO:0007669"/>
    <property type="project" value="UniProtKB-UniRule"/>
</dbReference>
<sequence length="878" mass="99337">MKQIGLHEIRKEFLDFFKEKEHLIAPSFSLIPKNDKSLLLIGAGMAPLKKYFTGELTPPKKRMATCQKCIRTGDIENVGKTSRHATFFEMLGNFSFGDYFKKEAIQWAWEFLTERMELSKEDLWISVYKEDDEAYEIWNKDIGVPADRIVRLGKADNFWELEVGPSGPCSEIHIDRGPKYGCGSENCKPGCDCDRYLEIWNLVFTQFDKDEKGIYHPLDHPNIDTGMGLERIATVLEGADNIFETREFQRIIKEVEKLSEYKYGTDENKDVSVRVITDHVRAMTFLVSDGILPSNEGRGYVLRRLVRRAARHGKILGIQEGFLSKVVNVVIESWKVEYEDLDAKREQIKKIIKAEEDKFQETIDQGITILESYILDLKNKGKDILNGEKAFKLYDTYGFPLDLTKEILEERSLKLDEKEFNLKMEEQRNRARKARDDGDSGWGENNYKDLFNGLNCIFKGYETTKLTSNITGLFKEDKKVDKLELNDEGIIVLSETPFYGESGGQIGDIGIIENHKFRAQVMDTKHTKEGLTIHIVKVVSGEAQKEDRVEAIVDKDTRNAIRRNHSATHLLHKALKEVLGKHVNQAGSLVLPNRLRFDFNHFESPTKEEIFKIEEIVNKKILEGLDISTIETSLDEAQNLGAVGLFEDKYGDIVRIIKIGEYSKELCGGTHVKNTSNIGLFKIISENGVASGVRRIEAITGIEVYNQLNKVENDIEKISQILKTNKTNLLDRAHNLVEDLKTKEKEIEDLKRKMATDVAKDIIDSAKDVEGITVIIQKVEDLGMNELRNLGDEIRNRLSSGVVVLASTLSEKITFLCMVTKDLNSKGILAGNIIKEVAKATGGNGGGRPDMAQAGGKDISKVDYALSLVPELIKAQIK</sequence>
<protein>
    <recommendedName>
        <fullName evidence="14">Alanine--tRNA ligase</fullName>
        <ecNumber evidence="14">6.1.1.7</ecNumber>
    </recommendedName>
    <alternativeName>
        <fullName evidence="14">Alanyl-tRNA synthetase</fullName>
        <shortName evidence="14">AlaRS</shortName>
    </alternativeName>
</protein>
<feature type="binding site" evidence="14">
    <location>
        <position position="671"/>
    </location>
    <ligand>
        <name>Zn(2+)</name>
        <dbReference type="ChEBI" id="CHEBI:29105"/>
    </ligand>
</feature>
<organism evidence="17 18">
    <name type="scientific">Wansuia hejianensis</name>
    <dbReference type="NCBI Taxonomy" id="2763667"/>
    <lineage>
        <taxon>Bacteria</taxon>
        <taxon>Bacillati</taxon>
        <taxon>Bacillota</taxon>
        <taxon>Clostridia</taxon>
        <taxon>Lachnospirales</taxon>
        <taxon>Lachnospiraceae</taxon>
        <taxon>Wansuia</taxon>
    </lineage>
</organism>
<comment type="similarity">
    <text evidence="2 14">Belongs to the class-II aminoacyl-tRNA synthetase family.</text>
</comment>
<dbReference type="EMBL" id="JACRTK010000002">
    <property type="protein sequence ID" value="MBC8590673.1"/>
    <property type="molecule type" value="Genomic_DNA"/>
</dbReference>
<name>A0A926EVK2_9FIRM</name>
<evidence type="ECO:0000256" key="12">
    <source>
        <dbReference type="ARBA" id="ARBA00024779"/>
    </source>
</evidence>
<dbReference type="Gene3D" id="2.40.30.130">
    <property type="match status" value="1"/>
</dbReference>
<dbReference type="InterPro" id="IPR023033">
    <property type="entry name" value="Ala_tRNA_ligase_euk/bac"/>
</dbReference>
<evidence type="ECO:0000256" key="13">
    <source>
        <dbReference type="ARBA" id="ARBA00048300"/>
    </source>
</evidence>
<keyword evidence="6 14" id="KW-0547">Nucleotide-binding</keyword>
<dbReference type="Pfam" id="PF02272">
    <property type="entry name" value="DHHA1"/>
    <property type="match status" value="1"/>
</dbReference>
<evidence type="ECO:0000256" key="9">
    <source>
        <dbReference type="ARBA" id="ARBA00022884"/>
    </source>
</evidence>
<dbReference type="Gene3D" id="3.30.930.10">
    <property type="entry name" value="Bira Bifunctional Protein, Domain 2"/>
    <property type="match status" value="1"/>
</dbReference>
<dbReference type="GO" id="GO:0008270">
    <property type="term" value="F:zinc ion binding"/>
    <property type="evidence" value="ECO:0007669"/>
    <property type="project" value="UniProtKB-UniRule"/>
</dbReference>
<dbReference type="Gene3D" id="3.10.310.40">
    <property type="match status" value="1"/>
</dbReference>
<dbReference type="CDD" id="cd00673">
    <property type="entry name" value="AlaRS_core"/>
    <property type="match status" value="1"/>
</dbReference>
<dbReference type="InterPro" id="IPR018162">
    <property type="entry name" value="Ala-tRNA-ligase_IIc_anticod-bd"/>
</dbReference>
<feature type="coiled-coil region" evidence="15">
    <location>
        <begin position="331"/>
        <end position="358"/>
    </location>
</feature>
<dbReference type="Proteomes" id="UP000601522">
    <property type="component" value="Unassembled WGS sequence"/>
</dbReference>
<dbReference type="InterPro" id="IPR050058">
    <property type="entry name" value="Ala-tRNA_ligase"/>
</dbReference>
<evidence type="ECO:0000256" key="14">
    <source>
        <dbReference type="HAMAP-Rule" id="MF_00036"/>
    </source>
</evidence>
<dbReference type="GO" id="GO:0005829">
    <property type="term" value="C:cytosol"/>
    <property type="evidence" value="ECO:0007669"/>
    <property type="project" value="TreeGrafter"/>
</dbReference>
<evidence type="ECO:0000256" key="10">
    <source>
        <dbReference type="ARBA" id="ARBA00022917"/>
    </source>
</evidence>
<keyword evidence="15" id="KW-0175">Coiled coil</keyword>
<dbReference type="InterPro" id="IPR045864">
    <property type="entry name" value="aa-tRNA-synth_II/BPL/LPL"/>
</dbReference>
<dbReference type="FunFam" id="3.10.310.40:FF:000001">
    <property type="entry name" value="Alanine--tRNA ligase"/>
    <property type="match status" value="1"/>
</dbReference>
<dbReference type="GO" id="GO:0002161">
    <property type="term" value="F:aminoacyl-tRNA deacylase activity"/>
    <property type="evidence" value="ECO:0007669"/>
    <property type="project" value="TreeGrafter"/>
</dbReference>
<gene>
    <name evidence="14 17" type="primary">alaS</name>
    <name evidence="17" type="ORF">H8689_05945</name>
</gene>
<evidence type="ECO:0000256" key="8">
    <source>
        <dbReference type="ARBA" id="ARBA00022840"/>
    </source>
</evidence>
<keyword evidence="14" id="KW-0963">Cytoplasm</keyword>
<dbReference type="GO" id="GO:0016740">
    <property type="term" value="F:transferase activity"/>
    <property type="evidence" value="ECO:0007669"/>
    <property type="project" value="UniProtKB-ARBA"/>
</dbReference>
<dbReference type="GO" id="GO:0006419">
    <property type="term" value="P:alanyl-tRNA aminoacylation"/>
    <property type="evidence" value="ECO:0007669"/>
    <property type="project" value="UniProtKB-UniRule"/>
</dbReference>
<keyword evidence="10 14" id="KW-0648">Protein biosynthesis</keyword>
<dbReference type="InterPro" id="IPR009000">
    <property type="entry name" value="Transl_B-barrel_sf"/>
</dbReference>
<dbReference type="SMART" id="SM00863">
    <property type="entry name" value="tRNA_SAD"/>
    <property type="match status" value="1"/>
</dbReference>
<dbReference type="RefSeq" id="WP_249323510.1">
    <property type="nucleotide sequence ID" value="NZ_JACRTK010000002.1"/>
</dbReference>
<dbReference type="PRINTS" id="PR00980">
    <property type="entry name" value="TRNASYNTHALA"/>
</dbReference>
<dbReference type="GO" id="GO:0004813">
    <property type="term" value="F:alanine-tRNA ligase activity"/>
    <property type="evidence" value="ECO:0007669"/>
    <property type="project" value="UniProtKB-UniRule"/>
</dbReference>
<feature type="binding site" evidence="14">
    <location>
        <position position="565"/>
    </location>
    <ligand>
        <name>Zn(2+)</name>
        <dbReference type="ChEBI" id="CHEBI:29105"/>
    </ligand>
</feature>
<dbReference type="Gene3D" id="6.10.250.550">
    <property type="match status" value="1"/>
</dbReference>
<keyword evidence="9 14" id="KW-0694">RNA-binding</keyword>
<reference evidence="17 18" key="1">
    <citation type="submission" date="2020-08" db="EMBL/GenBank/DDBJ databases">
        <title>Genome public.</title>
        <authorList>
            <person name="Liu C."/>
            <person name="Sun Q."/>
        </authorList>
    </citation>
    <scope>NUCLEOTIDE SEQUENCE [LARGE SCALE GENOMIC DNA]</scope>
    <source>
        <strain evidence="17 18">NSJ-26</strain>
    </source>
</reference>
<evidence type="ECO:0000256" key="11">
    <source>
        <dbReference type="ARBA" id="ARBA00023146"/>
    </source>
</evidence>
<evidence type="ECO:0000256" key="2">
    <source>
        <dbReference type="ARBA" id="ARBA00008226"/>
    </source>
</evidence>
<keyword evidence="5 14" id="KW-0479">Metal-binding</keyword>
<dbReference type="PROSITE" id="PS50860">
    <property type="entry name" value="AA_TRNA_LIGASE_II_ALA"/>
    <property type="match status" value="1"/>
</dbReference>
<dbReference type="PANTHER" id="PTHR11777:SF9">
    <property type="entry name" value="ALANINE--TRNA LIGASE, CYTOPLASMIC"/>
    <property type="match status" value="1"/>
</dbReference>
<dbReference type="SUPFAM" id="SSF101353">
    <property type="entry name" value="Putative anticodon-binding domain of alanyl-tRNA synthetase (AlaRS)"/>
    <property type="match status" value="1"/>
</dbReference>
<dbReference type="Gene3D" id="3.30.54.20">
    <property type="match status" value="1"/>
</dbReference>
<proteinExistence type="inferred from homology"/>
<evidence type="ECO:0000256" key="3">
    <source>
        <dbReference type="ARBA" id="ARBA00022555"/>
    </source>
</evidence>
<accession>A0A926EVK2</accession>
<dbReference type="GO" id="GO:0000049">
    <property type="term" value="F:tRNA binding"/>
    <property type="evidence" value="ECO:0007669"/>
    <property type="project" value="UniProtKB-KW"/>
</dbReference>
<comment type="subcellular location">
    <subcellularLocation>
        <location evidence="1 14">Cytoplasm</location>
    </subcellularLocation>
</comment>
<evidence type="ECO:0000256" key="15">
    <source>
        <dbReference type="SAM" id="Coils"/>
    </source>
</evidence>
<dbReference type="InterPro" id="IPR002318">
    <property type="entry name" value="Ala-tRNA-lgiase_IIc"/>
</dbReference>
<dbReference type="InterPro" id="IPR018165">
    <property type="entry name" value="Ala-tRNA-synth_IIc_core"/>
</dbReference>
<feature type="coiled-coil region" evidence="15">
    <location>
        <begin position="726"/>
        <end position="760"/>
    </location>
</feature>
<dbReference type="InterPro" id="IPR018163">
    <property type="entry name" value="Thr/Ala-tRNA-synth_IIc_edit"/>
</dbReference>
<dbReference type="PANTHER" id="PTHR11777">
    <property type="entry name" value="ALANYL-TRNA SYNTHETASE"/>
    <property type="match status" value="1"/>
</dbReference>
<dbReference type="FunFam" id="3.30.930.10:FF:000004">
    <property type="entry name" value="Alanine--tRNA ligase"/>
    <property type="match status" value="1"/>
</dbReference>
<dbReference type="GO" id="GO:0140096">
    <property type="term" value="F:catalytic activity, acting on a protein"/>
    <property type="evidence" value="ECO:0007669"/>
    <property type="project" value="UniProtKB-ARBA"/>
</dbReference>
<keyword evidence="8 14" id="KW-0067">ATP-binding</keyword>
<dbReference type="HAMAP" id="MF_00036_B">
    <property type="entry name" value="Ala_tRNA_synth_B"/>
    <property type="match status" value="1"/>
</dbReference>
<comment type="caution">
    <text evidence="17">The sequence shown here is derived from an EMBL/GenBank/DDBJ whole genome shotgun (WGS) entry which is preliminary data.</text>
</comment>
<feature type="domain" description="Alanyl-transfer RNA synthetases family profile" evidence="16">
    <location>
        <begin position="4"/>
        <end position="710"/>
    </location>
</feature>
<dbReference type="EC" id="6.1.1.7" evidence="14"/>
<dbReference type="FunFam" id="3.30.54.20:FF:000001">
    <property type="entry name" value="Alanine--tRNA ligase"/>
    <property type="match status" value="1"/>
</dbReference>
<evidence type="ECO:0000259" key="16">
    <source>
        <dbReference type="PROSITE" id="PS50860"/>
    </source>
</evidence>
<evidence type="ECO:0000256" key="1">
    <source>
        <dbReference type="ARBA" id="ARBA00004496"/>
    </source>
</evidence>
<comment type="catalytic activity">
    <reaction evidence="13 14">
        <text>tRNA(Ala) + L-alanine + ATP = L-alanyl-tRNA(Ala) + AMP + diphosphate</text>
        <dbReference type="Rhea" id="RHEA:12540"/>
        <dbReference type="Rhea" id="RHEA-COMP:9657"/>
        <dbReference type="Rhea" id="RHEA-COMP:9923"/>
        <dbReference type="ChEBI" id="CHEBI:30616"/>
        <dbReference type="ChEBI" id="CHEBI:33019"/>
        <dbReference type="ChEBI" id="CHEBI:57972"/>
        <dbReference type="ChEBI" id="CHEBI:78442"/>
        <dbReference type="ChEBI" id="CHEBI:78497"/>
        <dbReference type="ChEBI" id="CHEBI:456215"/>
        <dbReference type="EC" id="6.1.1.7"/>
    </reaction>
</comment>
<feature type="binding site" evidence="14">
    <location>
        <position position="569"/>
    </location>
    <ligand>
        <name>Zn(2+)</name>
        <dbReference type="ChEBI" id="CHEBI:29105"/>
    </ligand>
</feature>
<comment type="cofactor">
    <cofactor evidence="14">
        <name>Zn(2+)</name>
        <dbReference type="ChEBI" id="CHEBI:29105"/>
    </cofactor>
    <text evidence="14">Binds 1 zinc ion per subunit.</text>
</comment>
<evidence type="ECO:0000256" key="6">
    <source>
        <dbReference type="ARBA" id="ARBA00022741"/>
    </source>
</evidence>
<dbReference type="Gene3D" id="3.30.980.10">
    <property type="entry name" value="Threonyl-trna Synthetase, Chain A, domain 2"/>
    <property type="match status" value="1"/>
</dbReference>
<evidence type="ECO:0000313" key="18">
    <source>
        <dbReference type="Proteomes" id="UP000601522"/>
    </source>
</evidence>
<evidence type="ECO:0000256" key="5">
    <source>
        <dbReference type="ARBA" id="ARBA00022723"/>
    </source>
</evidence>
<comment type="function">
    <text evidence="12 14">Catalyzes the attachment of alanine to tRNA(Ala) in a two-step reaction: alanine is first activated by ATP to form Ala-AMP and then transferred to the acceptor end of tRNA(Ala). Also edits incorrectly charged Ser-tRNA(Ala) and Gly-tRNA(Ala) via its editing domain.</text>
</comment>
<dbReference type="AlphaFoldDB" id="A0A926EVK2"/>
<dbReference type="FunFam" id="3.30.980.10:FF:000004">
    <property type="entry name" value="Alanine--tRNA ligase, cytoplasmic"/>
    <property type="match status" value="1"/>
</dbReference>
<feature type="binding site" evidence="14">
    <location>
        <position position="667"/>
    </location>
    <ligand>
        <name>Zn(2+)</name>
        <dbReference type="ChEBI" id="CHEBI:29105"/>
    </ligand>
</feature>
<dbReference type="InterPro" id="IPR003156">
    <property type="entry name" value="DHHA1_dom"/>
</dbReference>
<keyword evidence="4 14" id="KW-0436">Ligase</keyword>
<dbReference type="InterPro" id="IPR018164">
    <property type="entry name" value="Ala-tRNA-synth_IIc_N"/>
</dbReference>
<keyword evidence="7 14" id="KW-0862">Zinc</keyword>
<dbReference type="SUPFAM" id="SSF50447">
    <property type="entry name" value="Translation proteins"/>
    <property type="match status" value="1"/>
</dbReference>
<dbReference type="NCBIfam" id="TIGR00344">
    <property type="entry name" value="alaS"/>
    <property type="match status" value="1"/>
</dbReference>
<keyword evidence="11 14" id="KW-0030">Aminoacyl-tRNA synthetase</keyword>
<dbReference type="FunFam" id="2.40.30.130:FF:000001">
    <property type="entry name" value="Alanine--tRNA ligase"/>
    <property type="match status" value="1"/>
</dbReference>
<evidence type="ECO:0000256" key="7">
    <source>
        <dbReference type="ARBA" id="ARBA00022833"/>
    </source>
</evidence>
<keyword evidence="18" id="KW-1185">Reference proteome</keyword>
<dbReference type="SUPFAM" id="SSF55681">
    <property type="entry name" value="Class II aaRS and biotin synthetases"/>
    <property type="match status" value="1"/>
</dbReference>
<keyword evidence="3 14" id="KW-0820">tRNA-binding</keyword>
<comment type="domain">
    <text evidence="14">Consists of three domains; the N-terminal catalytic domain, the editing domain and the C-terminal C-Ala domain. The editing domain removes incorrectly charged amino acids, while the C-Ala domain, along with tRNA(Ala), serves as a bridge to cooperatively bring together the editing and aminoacylation centers thus stimulating deacylation of misacylated tRNAs.</text>
</comment>
<dbReference type="Pfam" id="PF07973">
    <property type="entry name" value="tRNA_SAD"/>
    <property type="match status" value="1"/>
</dbReference>
<dbReference type="SUPFAM" id="SSF55186">
    <property type="entry name" value="ThrRS/AlaRS common domain"/>
    <property type="match status" value="1"/>
</dbReference>
<dbReference type="InterPro" id="IPR012947">
    <property type="entry name" value="tRNA_SAD"/>
</dbReference>
<dbReference type="Pfam" id="PF01411">
    <property type="entry name" value="tRNA-synt_2c"/>
    <property type="match status" value="1"/>
</dbReference>
<evidence type="ECO:0000313" key="17">
    <source>
        <dbReference type="EMBL" id="MBC8590673.1"/>
    </source>
</evidence>